<reference evidence="2" key="1">
    <citation type="submission" date="2018-06" db="EMBL/GenBank/DDBJ databases">
        <authorList>
            <person name="Zhirakovskaya E."/>
        </authorList>
    </citation>
    <scope>NUCLEOTIDE SEQUENCE</scope>
</reference>
<dbReference type="PANTHER" id="PTHR35596:SF1">
    <property type="entry name" value="MICROBIAL-TYPE PARG CATALYTIC DOMAIN-CONTAINING PROTEIN"/>
    <property type="match status" value="1"/>
</dbReference>
<sequence length="280" mass="31315">MSLKGIAKETLKILSQGGFHSSEGSWVAFDKEQNFAELNTRLYLPDSYSNLEFRSSELSVKPKFELMNKTTQQAAYQLVVTEGINDLVLLNYASARNAGGGFINGAKAQEEDLCRCSGLYPCLTTQALYYEINRENKSLLYTDHIIYSPQVPWFRVSSRRLLDDFFLASVITAPAPNAGEFLRQQQGTAQEVADCLYQRCGKILAIARDNGHRNLLLGAWGCGVFCNDPNVVANMFSIWLESETFNQAFDRVVFGLTGQSKPGTNFKAFEDRVLENNQLA</sequence>
<dbReference type="NCBIfam" id="TIGR02452">
    <property type="entry name" value="TIGR02452 family protein"/>
    <property type="match status" value="1"/>
</dbReference>
<dbReference type="InterPro" id="IPR043472">
    <property type="entry name" value="Macro_dom-like"/>
</dbReference>
<organism evidence="2">
    <name type="scientific">hydrothermal vent metagenome</name>
    <dbReference type="NCBI Taxonomy" id="652676"/>
    <lineage>
        <taxon>unclassified sequences</taxon>
        <taxon>metagenomes</taxon>
        <taxon>ecological metagenomes</taxon>
    </lineage>
</organism>
<dbReference type="AlphaFoldDB" id="A0A3B0Y0A5"/>
<proteinExistence type="predicted"/>
<dbReference type="PIRSF" id="PIRSF014899">
    <property type="entry name" value="UCP014899"/>
    <property type="match status" value="1"/>
</dbReference>
<evidence type="ECO:0000313" key="2">
    <source>
        <dbReference type="EMBL" id="VAW74085.1"/>
    </source>
</evidence>
<dbReference type="Gene3D" id="3.40.220.10">
    <property type="entry name" value="Leucine Aminopeptidase, subunit E, domain 1"/>
    <property type="match status" value="1"/>
</dbReference>
<dbReference type="InterPro" id="IPR012664">
    <property type="entry name" value="CHP02452"/>
</dbReference>
<dbReference type="Pfam" id="PF10021">
    <property type="entry name" value="PARG_cat_microb"/>
    <property type="match status" value="1"/>
</dbReference>
<protein>
    <recommendedName>
        <fullName evidence="1">Microbial-type PARG catalytic domain-containing protein</fullName>
    </recommendedName>
</protein>
<gene>
    <name evidence="2" type="ORF">MNBD_GAMMA12-2745</name>
</gene>
<dbReference type="PANTHER" id="PTHR35596">
    <property type="entry name" value="DUF2263 DOMAIN-CONTAINING PROTEIN"/>
    <property type="match status" value="1"/>
</dbReference>
<name>A0A3B0Y0A5_9ZZZZ</name>
<dbReference type="SUPFAM" id="SSF52949">
    <property type="entry name" value="Macro domain-like"/>
    <property type="match status" value="1"/>
</dbReference>
<dbReference type="InterPro" id="IPR019261">
    <property type="entry name" value="PARG_cat_microbial"/>
</dbReference>
<feature type="domain" description="Microbial-type PARG catalytic" evidence="1">
    <location>
        <begin position="7"/>
        <end position="155"/>
    </location>
</feature>
<dbReference type="EMBL" id="UOFL01000050">
    <property type="protein sequence ID" value="VAW74085.1"/>
    <property type="molecule type" value="Genomic_DNA"/>
</dbReference>
<evidence type="ECO:0000259" key="1">
    <source>
        <dbReference type="Pfam" id="PF10021"/>
    </source>
</evidence>
<accession>A0A3B0Y0A5</accession>